<keyword evidence="2" id="KW-1185">Reference proteome</keyword>
<proteinExistence type="predicted"/>
<dbReference type="EMBL" id="JBHRVU010000004">
    <property type="protein sequence ID" value="MFC3443015.1"/>
    <property type="molecule type" value="Genomic_DNA"/>
</dbReference>
<reference evidence="2" key="1">
    <citation type="journal article" date="2019" name="Int. J. Syst. Evol. Microbiol.">
        <title>The Global Catalogue of Microorganisms (GCM) 10K type strain sequencing project: providing services to taxonomists for standard genome sequencing and annotation.</title>
        <authorList>
            <consortium name="The Broad Institute Genomics Platform"/>
            <consortium name="The Broad Institute Genome Sequencing Center for Infectious Disease"/>
            <person name="Wu L."/>
            <person name="Ma J."/>
        </authorList>
    </citation>
    <scope>NUCLEOTIDE SEQUENCE [LARGE SCALE GENOMIC DNA]</scope>
    <source>
        <strain evidence="2">CCM 7491</strain>
    </source>
</reference>
<protein>
    <submittedName>
        <fullName evidence="1">Uncharacterized protein</fullName>
    </submittedName>
</protein>
<comment type="caution">
    <text evidence="1">The sequence shown here is derived from an EMBL/GenBank/DDBJ whole genome shotgun (WGS) entry which is preliminary data.</text>
</comment>
<accession>A0ABV7NKX5</accession>
<name>A0ABV7NKX5_9SPHN</name>
<dbReference type="Proteomes" id="UP001595681">
    <property type="component" value="Unassembled WGS sequence"/>
</dbReference>
<organism evidence="1 2">
    <name type="scientific">Sphingobium rhizovicinum</name>
    <dbReference type="NCBI Taxonomy" id="432308"/>
    <lineage>
        <taxon>Bacteria</taxon>
        <taxon>Pseudomonadati</taxon>
        <taxon>Pseudomonadota</taxon>
        <taxon>Alphaproteobacteria</taxon>
        <taxon>Sphingomonadales</taxon>
        <taxon>Sphingomonadaceae</taxon>
        <taxon>Sphingobium</taxon>
    </lineage>
</organism>
<gene>
    <name evidence="1" type="ORF">ACFOKF_17730</name>
</gene>
<sequence>MEDTDSLIAFYRARRAELGPSDGSRWYLLIKEIRLLKGCGIDEAHAIALTDPAWRRWLEQQINSNPACHKAALRHIRRNGDASLIAQQDERLAVL</sequence>
<dbReference type="RefSeq" id="WP_380797331.1">
    <property type="nucleotide sequence ID" value="NZ_JBHRVU010000004.1"/>
</dbReference>
<evidence type="ECO:0000313" key="1">
    <source>
        <dbReference type="EMBL" id="MFC3443015.1"/>
    </source>
</evidence>
<evidence type="ECO:0000313" key="2">
    <source>
        <dbReference type="Proteomes" id="UP001595681"/>
    </source>
</evidence>